<feature type="transmembrane region" description="Helical" evidence="7">
    <location>
        <begin position="318"/>
        <end position="340"/>
    </location>
</feature>
<dbReference type="PANTHER" id="PTHR30572:SF4">
    <property type="entry name" value="ABC TRANSPORTER PERMEASE YTRF"/>
    <property type="match status" value="1"/>
</dbReference>
<keyword evidence="3 7" id="KW-0812">Transmembrane</keyword>
<keyword evidence="4 7" id="KW-1133">Transmembrane helix</keyword>
<evidence type="ECO:0000259" key="9">
    <source>
        <dbReference type="Pfam" id="PF12704"/>
    </source>
</evidence>
<accession>Q8ETU2</accession>
<feature type="transmembrane region" description="Helical" evidence="7">
    <location>
        <begin position="270"/>
        <end position="297"/>
    </location>
</feature>
<organism evidence="10 11">
    <name type="scientific">Oceanobacillus iheyensis (strain DSM 14371 / CIP 107618 / JCM 11309 / KCTC 3954 / HTE831)</name>
    <dbReference type="NCBI Taxonomy" id="221109"/>
    <lineage>
        <taxon>Bacteria</taxon>
        <taxon>Bacillati</taxon>
        <taxon>Bacillota</taxon>
        <taxon>Bacilli</taxon>
        <taxon>Bacillales</taxon>
        <taxon>Bacillaceae</taxon>
        <taxon>Oceanobacillus</taxon>
    </lineage>
</organism>
<reference evidence="10 11" key="2">
    <citation type="journal article" date="2002" name="Nucleic Acids Res.">
        <title>Genome sequence of Oceanobacillus iheyensis isolated from the Iheya Ridge and its unexpected adaptive capabilities to extreme environments.</title>
        <authorList>
            <person name="Takami H."/>
            <person name="Takaki Y."/>
            <person name="Uchiyama I."/>
        </authorList>
    </citation>
    <scope>NUCLEOTIDE SEQUENCE [LARGE SCALE GENOMIC DNA]</scope>
    <source>
        <strain evidence="11">DSM 14371 / CIP 107618 / JCM 11309 / KCTC 3954 / HTE831</strain>
    </source>
</reference>
<dbReference type="OrthoDB" id="9770036at2"/>
<dbReference type="Proteomes" id="UP000000822">
    <property type="component" value="Chromosome"/>
</dbReference>
<dbReference type="Pfam" id="PF02687">
    <property type="entry name" value="FtsX"/>
    <property type="match status" value="1"/>
</dbReference>
<feature type="domain" description="ABC3 transporter permease C-terminal" evidence="8">
    <location>
        <begin position="277"/>
        <end position="390"/>
    </location>
</feature>
<feature type="transmembrane region" description="Helical" evidence="7">
    <location>
        <begin position="360"/>
        <end position="380"/>
    </location>
</feature>
<dbReference type="GO" id="GO:0005886">
    <property type="term" value="C:plasma membrane"/>
    <property type="evidence" value="ECO:0007669"/>
    <property type="project" value="UniProtKB-SubCell"/>
</dbReference>
<feature type="domain" description="MacB-like periplasmic core" evidence="9">
    <location>
        <begin position="21"/>
        <end position="238"/>
    </location>
</feature>
<keyword evidence="2" id="KW-1003">Cell membrane</keyword>
<gene>
    <name evidence="10" type="ordered locus">OB0163</name>
</gene>
<dbReference type="InterPro" id="IPR003838">
    <property type="entry name" value="ABC3_permease_C"/>
</dbReference>
<sequence>MSFFENIKMALSSLRAHKMRSILTMVGIIIGVGSVIAVIAIGQAGEAILKSQIIGSGNTIDLYYMPSDEELQADPDALTMDPFTEEDIRAIASIPEVKNVIATSSEYGNIRYQEETVEASITGINQAYLEVNGLKLGQGRNLLSADFLAGKRTTVISPSIKDELFDGENPIGRVIYIQSQPVEIVGILEEPSGLLSLGMNEIYLPWNTWRTVFASNDISQVTLQIEKAEDLQDVGSQAADMLNREHNKEEAYQVANMEQIVQGIGQITRIMTIIIGSIAGVSLLVGGIGVMNIMLVSVTERTREIGIRISIGATRYQILFQFLVESVILTLIGGTIGILLGGGTAYLVSYFAGWPSLVSWPIILGGLLFSMIIGIVFGILPANKASRLNPIESLRYE</sequence>
<evidence type="ECO:0000313" key="11">
    <source>
        <dbReference type="Proteomes" id="UP000000822"/>
    </source>
</evidence>
<keyword evidence="11" id="KW-1185">Reference proteome</keyword>
<dbReference type="Pfam" id="PF12704">
    <property type="entry name" value="MacB_PCD"/>
    <property type="match status" value="1"/>
</dbReference>
<dbReference type="HOGENOM" id="CLU_000604_8_0_9"/>
<dbReference type="InterPro" id="IPR050250">
    <property type="entry name" value="Macrolide_Exporter_MacB"/>
</dbReference>
<evidence type="ECO:0000256" key="5">
    <source>
        <dbReference type="ARBA" id="ARBA00023136"/>
    </source>
</evidence>
<dbReference type="STRING" id="221109.gene:10732353"/>
<keyword evidence="5 7" id="KW-0472">Membrane</keyword>
<dbReference type="AlphaFoldDB" id="Q8ETU2"/>
<reference evidence="10 11" key="1">
    <citation type="journal article" date="2001" name="FEMS Microbiol. Lett.">
        <title>Oceanobacillus iheyensis gen. nov., sp. nov., a deep-sea extremely halotolerant and alkaliphilic species isolated from a depth of 1050 m on the Iheya Ridge.</title>
        <authorList>
            <person name="Lu J."/>
            <person name="Nogi Y."/>
            <person name="Takami H."/>
        </authorList>
    </citation>
    <scope>NUCLEOTIDE SEQUENCE [LARGE SCALE GENOMIC DNA]</scope>
    <source>
        <strain evidence="11">DSM 14371 / CIP 107618 / JCM 11309 / KCTC 3954 / HTE831</strain>
    </source>
</reference>
<protein>
    <submittedName>
        <fullName evidence="10">Hypothetical conserved protein</fullName>
    </submittedName>
</protein>
<evidence type="ECO:0000256" key="6">
    <source>
        <dbReference type="ARBA" id="ARBA00038076"/>
    </source>
</evidence>
<dbReference type="KEGG" id="oih:OB0163"/>
<dbReference type="eggNOG" id="COG0577">
    <property type="taxonomic scope" value="Bacteria"/>
</dbReference>
<feature type="transmembrane region" description="Helical" evidence="7">
    <location>
        <begin position="21"/>
        <end position="42"/>
    </location>
</feature>
<evidence type="ECO:0000259" key="8">
    <source>
        <dbReference type="Pfam" id="PF02687"/>
    </source>
</evidence>
<evidence type="ECO:0000256" key="7">
    <source>
        <dbReference type="SAM" id="Phobius"/>
    </source>
</evidence>
<dbReference type="GO" id="GO:0022857">
    <property type="term" value="F:transmembrane transporter activity"/>
    <property type="evidence" value="ECO:0007669"/>
    <property type="project" value="TreeGrafter"/>
</dbReference>
<dbReference type="RefSeq" id="WP_011064563.1">
    <property type="nucleotide sequence ID" value="NC_004193.1"/>
</dbReference>
<evidence type="ECO:0000256" key="1">
    <source>
        <dbReference type="ARBA" id="ARBA00004651"/>
    </source>
</evidence>
<proteinExistence type="inferred from homology"/>
<dbReference type="EMBL" id="BA000028">
    <property type="protein sequence ID" value="BAC12119.1"/>
    <property type="molecule type" value="Genomic_DNA"/>
</dbReference>
<evidence type="ECO:0000256" key="3">
    <source>
        <dbReference type="ARBA" id="ARBA00022692"/>
    </source>
</evidence>
<evidence type="ECO:0000256" key="2">
    <source>
        <dbReference type="ARBA" id="ARBA00022475"/>
    </source>
</evidence>
<dbReference type="PANTHER" id="PTHR30572">
    <property type="entry name" value="MEMBRANE COMPONENT OF TRANSPORTER-RELATED"/>
    <property type="match status" value="1"/>
</dbReference>
<dbReference type="PhylomeDB" id="Q8ETU2"/>
<evidence type="ECO:0000313" key="10">
    <source>
        <dbReference type="EMBL" id="BAC12119.1"/>
    </source>
</evidence>
<evidence type="ECO:0000256" key="4">
    <source>
        <dbReference type="ARBA" id="ARBA00022989"/>
    </source>
</evidence>
<comment type="subcellular location">
    <subcellularLocation>
        <location evidence="1">Cell membrane</location>
        <topology evidence="1">Multi-pass membrane protein</topology>
    </subcellularLocation>
</comment>
<comment type="similarity">
    <text evidence="6">Belongs to the ABC-4 integral membrane protein family.</text>
</comment>
<dbReference type="InterPro" id="IPR025857">
    <property type="entry name" value="MacB_PCD"/>
</dbReference>
<name>Q8ETU2_OCEIH</name>